<protein>
    <submittedName>
        <fullName evidence="1">Uncharacterized protein</fullName>
    </submittedName>
</protein>
<evidence type="ECO:0000313" key="1">
    <source>
        <dbReference type="EMBL" id="VEU82480.1"/>
    </source>
</evidence>
<dbReference type="Proteomes" id="UP000290909">
    <property type="component" value="Chromosome"/>
</dbReference>
<organism evidence="1 2">
    <name type="scientific">Acholeplasma hippikon</name>
    <dbReference type="NCBI Taxonomy" id="264636"/>
    <lineage>
        <taxon>Bacteria</taxon>
        <taxon>Bacillati</taxon>
        <taxon>Mycoplasmatota</taxon>
        <taxon>Mollicutes</taxon>
        <taxon>Acholeplasmatales</taxon>
        <taxon>Acholeplasmataceae</taxon>
        <taxon>Acholeplasma</taxon>
    </lineage>
</organism>
<dbReference type="AlphaFoldDB" id="A0A449BJ73"/>
<reference evidence="1 2" key="1">
    <citation type="submission" date="2019-01" db="EMBL/GenBank/DDBJ databases">
        <authorList>
            <consortium name="Pathogen Informatics"/>
        </authorList>
    </citation>
    <scope>NUCLEOTIDE SEQUENCE [LARGE SCALE GENOMIC DNA]</scope>
    <source>
        <strain evidence="1 2">NCTC10172</strain>
    </source>
</reference>
<proteinExistence type="predicted"/>
<evidence type="ECO:0000313" key="2">
    <source>
        <dbReference type="Proteomes" id="UP000290909"/>
    </source>
</evidence>
<accession>A0A449BJ73</accession>
<name>A0A449BJ73_9MOLU</name>
<keyword evidence="2" id="KW-1185">Reference proteome</keyword>
<dbReference type="RefSeq" id="WP_035368320.1">
    <property type="nucleotide sequence ID" value="NZ_LR215050.1"/>
</dbReference>
<dbReference type="KEGG" id="ahk:NCTC10172_00491"/>
<sequence>MSTKDKLLVIREAVENRLKEVYKKDEFSKEAGLLEYIMCVIEADDNTVDFAKECLFKMYE</sequence>
<gene>
    <name evidence="1" type="ORF">NCTC10172_00491</name>
</gene>
<dbReference type="EMBL" id="LR215050">
    <property type="protein sequence ID" value="VEU82480.1"/>
    <property type="molecule type" value="Genomic_DNA"/>
</dbReference>